<dbReference type="InterPro" id="IPR013083">
    <property type="entry name" value="Znf_RING/FYVE/PHD"/>
</dbReference>
<dbReference type="PANTHER" id="PTHR46077">
    <property type="entry name" value="E3 UBIQUITIN-PROTEIN LIGASE TOPORS"/>
    <property type="match status" value="1"/>
</dbReference>
<evidence type="ECO:0000256" key="12">
    <source>
        <dbReference type="ARBA" id="ARBA00023163"/>
    </source>
</evidence>
<gene>
    <name evidence="15" type="primary">RL2</name>
    <name evidence="15" type="ORF">A8B60_gp60</name>
</gene>
<dbReference type="SUPFAM" id="SSF57850">
    <property type="entry name" value="RING/U-box"/>
    <property type="match status" value="1"/>
</dbReference>
<evidence type="ECO:0000256" key="5">
    <source>
        <dbReference type="ARBA" id="ARBA00022662"/>
    </source>
</evidence>
<protein>
    <recommendedName>
        <fullName evidence="2">RING-type E3 ubiquitin transferase</fullName>
        <ecNumber evidence="2">2.3.2.27</ecNumber>
    </recommendedName>
</protein>
<feature type="compositionally biased region" description="Low complexity" evidence="13">
    <location>
        <begin position="244"/>
        <end position="253"/>
    </location>
</feature>
<evidence type="ECO:0000256" key="3">
    <source>
        <dbReference type="ARBA" id="ARBA00022491"/>
    </source>
</evidence>
<keyword evidence="5" id="KW-1130">Modulation of host ubiquitin pathway by virus</keyword>
<dbReference type="SMART" id="SM00184">
    <property type="entry name" value="RING"/>
    <property type="match status" value="1"/>
</dbReference>
<feature type="domain" description="RING-type" evidence="14">
    <location>
        <begin position="8"/>
        <end position="47"/>
    </location>
</feature>
<dbReference type="GO" id="GO:0006513">
    <property type="term" value="P:protein monoubiquitination"/>
    <property type="evidence" value="ECO:0007669"/>
    <property type="project" value="TreeGrafter"/>
</dbReference>
<evidence type="ECO:0000313" key="15">
    <source>
        <dbReference type="EMBL" id="QQL08529.1"/>
    </source>
</evidence>
<keyword evidence="6" id="KW-0808">Transferase</keyword>
<keyword evidence="12" id="KW-0804">Transcription</keyword>
<evidence type="ECO:0000256" key="7">
    <source>
        <dbReference type="ARBA" id="ARBA00022711"/>
    </source>
</evidence>
<proteinExistence type="predicted"/>
<evidence type="ECO:0000256" key="9">
    <source>
        <dbReference type="ARBA" id="ARBA00022771"/>
    </source>
</evidence>
<dbReference type="Pfam" id="PF00097">
    <property type="entry name" value="zf-C3HC4"/>
    <property type="match status" value="1"/>
</dbReference>
<keyword evidence="7" id="KW-1128">Modulation of host ubiquitin pathway by viral E3 ligase</keyword>
<keyword evidence="8" id="KW-0479">Metal-binding</keyword>
<feature type="region of interest" description="Disordered" evidence="13">
    <location>
        <begin position="224"/>
        <end position="278"/>
    </location>
</feature>
<dbReference type="GO" id="GO:0016874">
    <property type="term" value="F:ligase activity"/>
    <property type="evidence" value="ECO:0007669"/>
    <property type="project" value="UniProtKB-KW"/>
</dbReference>
<dbReference type="PANTHER" id="PTHR46077:SF1">
    <property type="entry name" value="TOP1 BINDING ARGININE_SERINE RICH PROTEIN, E3 UBIQUITIN LIGASE"/>
    <property type="match status" value="1"/>
</dbReference>
<dbReference type="InterPro" id="IPR018957">
    <property type="entry name" value="Znf_C3HC4_RING-type"/>
</dbReference>
<dbReference type="InterPro" id="IPR001841">
    <property type="entry name" value="Znf_RING"/>
</dbReference>
<sequence length="336" mass="38828">MADEEYNCTICLEPPKNMTVTMSCLHKFCYDCLSEWTKVSNTCPLCKSIIQSMIHSINDDKEFKEIKIVSESIEDSTDLLMEENAQRFFNSDEEDANDDDDRPLWGEDYDENYSIYQSEPASSQIQPPSHNSMEQILFRNPNTRELLIRFSYNRLMVYYEHEGNAEDVTEIIMEFIDEYGLDRDELTELLEPLLQTYTIRFVNSFFTRINLLSRRPFRISTGVQFLDDDDDDDDDENSVDSESDSSSSLCTDDLTIPDDTQSDISDLDETNISTGQSVRENYRTRLRSYTENSTRYSRVLGNIMSPTGGSYEPEISEEPENVEIIDLTIDSDDDIG</sequence>
<dbReference type="GO" id="GO:0039648">
    <property type="term" value="P:symbiont-mediated perturbation of host ubiquitin-like protein modification"/>
    <property type="evidence" value="ECO:0007669"/>
    <property type="project" value="UniProtKB-KW"/>
</dbReference>
<keyword evidence="15" id="KW-0436">Ligase</keyword>
<comment type="catalytic activity">
    <reaction evidence="1">
        <text>S-ubiquitinyl-[E2 ubiquitin-conjugating enzyme]-L-cysteine + [acceptor protein]-L-lysine = [E2 ubiquitin-conjugating enzyme]-L-cysteine + N(6)-ubiquitinyl-[acceptor protein]-L-lysine.</text>
        <dbReference type="EC" id="2.3.2.27"/>
    </reaction>
</comment>
<evidence type="ECO:0000256" key="2">
    <source>
        <dbReference type="ARBA" id="ARBA00012483"/>
    </source>
</evidence>
<accession>A0A7T7IIM6</accession>
<dbReference type="GO" id="GO:0008270">
    <property type="term" value="F:zinc ion binding"/>
    <property type="evidence" value="ECO:0007669"/>
    <property type="project" value="UniProtKB-KW"/>
</dbReference>
<keyword evidence="11" id="KW-0805">Transcription regulation</keyword>
<dbReference type="GO" id="GO:0061630">
    <property type="term" value="F:ubiquitin protein ligase activity"/>
    <property type="evidence" value="ECO:0007669"/>
    <property type="project" value="UniProtKB-EC"/>
</dbReference>
<evidence type="ECO:0000256" key="8">
    <source>
        <dbReference type="ARBA" id="ARBA00022723"/>
    </source>
</evidence>
<evidence type="ECO:0000256" key="1">
    <source>
        <dbReference type="ARBA" id="ARBA00000900"/>
    </source>
</evidence>
<evidence type="ECO:0000256" key="11">
    <source>
        <dbReference type="ARBA" id="ARBA00023015"/>
    </source>
</evidence>
<evidence type="ECO:0000256" key="13">
    <source>
        <dbReference type="SAM" id="MobiDB-lite"/>
    </source>
</evidence>
<evidence type="ECO:0000259" key="14">
    <source>
        <dbReference type="PROSITE" id="PS50089"/>
    </source>
</evidence>
<dbReference type="InterPro" id="IPR017907">
    <property type="entry name" value="Znf_RING_CS"/>
</dbReference>
<evidence type="ECO:0000256" key="10">
    <source>
        <dbReference type="ARBA" id="ARBA00022833"/>
    </source>
</evidence>
<dbReference type="EMBL" id="MW353126">
    <property type="protein sequence ID" value="QQL08529.1"/>
    <property type="molecule type" value="Genomic_DNA"/>
</dbReference>
<dbReference type="OrthoDB" id="22805at10239"/>
<feature type="compositionally biased region" description="Acidic residues" evidence="13">
    <location>
        <begin position="226"/>
        <end position="243"/>
    </location>
</feature>
<dbReference type="Gene3D" id="3.30.40.10">
    <property type="entry name" value="Zinc/RING finger domain, C3HC4 (zinc finger)"/>
    <property type="match status" value="1"/>
</dbReference>
<keyword evidence="10" id="KW-0862">Zinc</keyword>
<name>A0A7T7IIM6_9ALPH</name>
<keyword evidence="4" id="KW-0945">Host-virus interaction</keyword>
<dbReference type="PROSITE" id="PS50089">
    <property type="entry name" value="ZF_RING_2"/>
    <property type="match status" value="1"/>
</dbReference>
<dbReference type="GO" id="GO:0000209">
    <property type="term" value="P:protein polyubiquitination"/>
    <property type="evidence" value="ECO:0007669"/>
    <property type="project" value="TreeGrafter"/>
</dbReference>
<dbReference type="EC" id="2.3.2.27" evidence="2"/>
<evidence type="ECO:0000256" key="6">
    <source>
        <dbReference type="ARBA" id="ARBA00022679"/>
    </source>
</evidence>
<dbReference type="CDD" id="cd23130">
    <property type="entry name" value="RING-HC_EHV1-like"/>
    <property type="match status" value="1"/>
</dbReference>
<reference evidence="15" key="1">
    <citation type="journal article" date="2020" name="Viruses">
        <title>Phylogenomic Analysis of Global Isolates of Canid Alphaherpesvirus 1.</title>
        <authorList>
            <person name="Lewin A.C."/>
            <person name="Coghill L.M."/>
            <person name="Mironovich M."/>
            <person name="Liu C.C."/>
            <person name="Carter R.T."/>
            <person name="Ledbetter E.C."/>
        </authorList>
    </citation>
    <scope>NUCLEOTIDE SEQUENCE</scope>
    <source>
        <strain evidence="15">ELAL-2</strain>
    </source>
</reference>
<keyword evidence="9" id="KW-0863">Zinc-finger</keyword>
<dbReference type="PROSITE" id="PS00518">
    <property type="entry name" value="ZF_RING_1"/>
    <property type="match status" value="1"/>
</dbReference>
<organism evidence="15">
    <name type="scientific">Canid alphaherpesvirus 1</name>
    <dbReference type="NCBI Taxonomy" id="170325"/>
    <lineage>
        <taxon>Viruses</taxon>
        <taxon>Duplodnaviria</taxon>
        <taxon>Heunggongvirae</taxon>
        <taxon>Peploviricota</taxon>
        <taxon>Herviviricetes</taxon>
        <taxon>Herpesvirales</taxon>
        <taxon>Orthoherpesviridae</taxon>
        <taxon>Alphaherpesvirinae</taxon>
        <taxon>Varicellovirus</taxon>
        <taxon>Varicellovirus canidalpha1</taxon>
    </lineage>
</organism>
<evidence type="ECO:0000256" key="4">
    <source>
        <dbReference type="ARBA" id="ARBA00022581"/>
    </source>
</evidence>
<keyword evidence="3" id="KW-0678">Repressor</keyword>
<feature type="compositionally biased region" description="Polar residues" evidence="13">
    <location>
        <begin position="258"/>
        <end position="278"/>
    </location>
</feature>